<keyword evidence="6" id="KW-1185">Reference proteome</keyword>
<keyword evidence="1" id="KW-0805">Transcription regulation</keyword>
<evidence type="ECO:0000256" key="3">
    <source>
        <dbReference type="ARBA" id="ARBA00023163"/>
    </source>
</evidence>
<evidence type="ECO:0000313" key="5">
    <source>
        <dbReference type="EMBL" id="GAA5091794.1"/>
    </source>
</evidence>
<dbReference type="SUPFAM" id="SSF46689">
    <property type="entry name" value="Homeodomain-like"/>
    <property type="match status" value="2"/>
</dbReference>
<keyword evidence="3" id="KW-0804">Transcription</keyword>
<evidence type="ECO:0000259" key="4">
    <source>
        <dbReference type="PROSITE" id="PS01124"/>
    </source>
</evidence>
<dbReference type="InterPro" id="IPR011051">
    <property type="entry name" value="RmlC_Cupin_sf"/>
</dbReference>
<dbReference type="Gene3D" id="2.60.120.10">
    <property type="entry name" value="Jelly Rolls"/>
    <property type="match status" value="1"/>
</dbReference>
<dbReference type="SUPFAM" id="SSF51182">
    <property type="entry name" value="RmlC-like cupins"/>
    <property type="match status" value="1"/>
</dbReference>
<feature type="domain" description="HTH araC/xylS-type" evidence="4">
    <location>
        <begin position="171"/>
        <end position="267"/>
    </location>
</feature>
<dbReference type="InterPro" id="IPR014710">
    <property type="entry name" value="RmlC-like_jellyroll"/>
</dbReference>
<dbReference type="PROSITE" id="PS01124">
    <property type="entry name" value="HTH_ARAC_FAMILY_2"/>
    <property type="match status" value="1"/>
</dbReference>
<evidence type="ECO:0000256" key="1">
    <source>
        <dbReference type="ARBA" id="ARBA00023015"/>
    </source>
</evidence>
<dbReference type="InterPro" id="IPR009057">
    <property type="entry name" value="Homeodomain-like_sf"/>
</dbReference>
<dbReference type="Gene3D" id="1.10.10.60">
    <property type="entry name" value="Homeodomain-like"/>
    <property type="match status" value="1"/>
</dbReference>
<dbReference type="PANTHER" id="PTHR11019">
    <property type="entry name" value="HTH-TYPE TRANSCRIPTIONAL REGULATOR NIMR"/>
    <property type="match status" value="1"/>
</dbReference>
<organism evidence="5 6">
    <name type="scientific">Paenalcaligenes hermetiae</name>
    <dbReference type="NCBI Taxonomy" id="1157987"/>
    <lineage>
        <taxon>Bacteria</taxon>
        <taxon>Pseudomonadati</taxon>
        <taxon>Pseudomonadota</taxon>
        <taxon>Betaproteobacteria</taxon>
        <taxon>Burkholderiales</taxon>
        <taxon>Alcaligenaceae</taxon>
        <taxon>Paenalcaligenes</taxon>
    </lineage>
</organism>
<dbReference type="SMART" id="SM00342">
    <property type="entry name" value="HTH_ARAC"/>
    <property type="match status" value="1"/>
</dbReference>
<protein>
    <submittedName>
        <fullName evidence="5">DNA-binding transcriptional regulator NimR</fullName>
    </submittedName>
</protein>
<reference evidence="6" key="1">
    <citation type="journal article" date="2019" name="Int. J. Syst. Evol. Microbiol.">
        <title>The Global Catalogue of Microorganisms (GCM) 10K type strain sequencing project: providing services to taxonomists for standard genome sequencing and annotation.</title>
        <authorList>
            <consortium name="The Broad Institute Genomics Platform"/>
            <consortium name="The Broad Institute Genome Sequencing Center for Infectious Disease"/>
            <person name="Wu L."/>
            <person name="Ma J."/>
        </authorList>
    </citation>
    <scope>NUCLEOTIDE SEQUENCE [LARGE SCALE GENOMIC DNA]</scope>
    <source>
        <strain evidence="6">JCM 18423</strain>
    </source>
</reference>
<comment type="caution">
    <text evidence="5">The sequence shown here is derived from an EMBL/GenBank/DDBJ whole genome shotgun (WGS) entry which is preliminary data.</text>
</comment>
<evidence type="ECO:0000313" key="6">
    <source>
        <dbReference type="Proteomes" id="UP001500227"/>
    </source>
</evidence>
<dbReference type="EMBL" id="BAABKD010000011">
    <property type="protein sequence ID" value="GAA5091794.1"/>
    <property type="molecule type" value="Genomic_DNA"/>
</dbReference>
<dbReference type="GO" id="GO:0003677">
    <property type="term" value="F:DNA binding"/>
    <property type="evidence" value="ECO:0007669"/>
    <property type="project" value="UniProtKB-KW"/>
</dbReference>
<dbReference type="InterPro" id="IPR003313">
    <property type="entry name" value="AraC-bd"/>
</dbReference>
<dbReference type="InterPro" id="IPR018060">
    <property type="entry name" value="HTH_AraC"/>
</dbReference>
<dbReference type="Pfam" id="PF12833">
    <property type="entry name" value="HTH_18"/>
    <property type="match status" value="1"/>
</dbReference>
<sequence length="267" mass="29929">MTINSSNQTNPWHAYGMSPINPDQLTGALFVLQTQIGKTAAELPLHQHQNGQLILVHQGLVTCKVENGYWLVPPNSAMWIPAEHIHSNHSSANAKVSYVFIDRCIGQLPATAQLLAIPAWIQALIQQLAHEPYPYENNALTCAMQEVLIMGLQQVKTLDLYAPLPTEPRLQQMAQSILQHPQQRIRLSTWAQRFACSERTLARHIQKQTGMSFRRWRQQLLILLALQKLGEGHAVKRIASDLGYESPSALIALFKQIVGVTPGQFQL</sequence>
<dbReference type="Pfam" id="PF02311">
    <property type="entry name" value="AraC_binding"/>
    <property type="match status" value="1"/>
</dbReference>
<dbReference type="RefSeq" id="WP_345371254.1">
    <property type="nucleotide sequence ID" value="NZ_BAABKD010000011.1"/>
</dbReference>
<dbReference type="PANTHER" id="PTHR11019:SF199">
    <property type="entry name" value="HTH-TYPE TRANSCRIPTIONAL REGULATOR NIMR"/>
    <property type="match status" value="1"/>
</dbReference>
<keyword evidence="2 5" id="KW-0238">DNA-binding</keyword>
<gene>
    <name evidence="5" type="primary">nimR</name>
    <name evidence="5" type="ORF">GCM10023337_18080</name>
</gene>
<name>A0ABP9MA04_9BURK</name>
<evidence type="ECO:0000256" key="2">
    <source>
        <dbReference type="ARBA" id="ARBA00023125"/>
    </source>
</evidence>
<accession>A0ABP9MA04</accession>
<dbReference type="Proteomes" id="UP001500227">
    <property type="component" value="Unassembled WGS sequence"/>
</dbReference>
<proteinExistence type="predicted"/>